<accession>A0A177B805</accession>
<dbReference type="GO" id="GO:0003676">
    <property type="term" value="F:nucleic acid binding"/>
    <property type="evidence" value="ECO:0007669"/>
    <property type="project" value="InterPro"/>
</dbReference>
<dbReference type="SUPFAM" id="SSF53098">
    <property type="entry name" value="Ribonuclease H-like"/>
    <property type="match status" value="1"/>
</dbReference>
<evidence type="ECO:0000313" key="2">
    <source>
        <dbReference type="Proteomes" id="UP000078046"/>
    </source>
</evidence>
<dbReference type="InterPro" id="IPR012337">
    <property type="entry name" value="RNaseH-like_sf"/>
</dbReference>
<dbReference type="AlphaFoldDB" id="A0A177B805"/>
<name>A0A177B805_9BILA</name>
<reference evidence="1 2" key="1">
    <citation type="submission" date="2016-04" db="EMBL/GenBank/DDBJ databases">
        <title>The genome of Intoshia linei affirms orthonectids as highly simplified spiralians.</title>
        <authorList>
            <person name="Mikhailov K.V."/>
            <person name="Slusarev G.S."/>
            <person name="Nikitin M.A."/>
            <person name="Logacheva M.D."/>
            <person name="Penin A."/>
            <person name="Aleoshin V."/>
            <person name="Panchin Y.V."/>
        </authorList>
    </citation>
    <scope>NUCLEOTIDE SEQUENCE [LARGE SCALE GENOMIC DNA]</scope>
    <source>
        <strain evidence="1">Intl2013</strain>
        <tissue evidence="1">Whole animal</tissue>
    </source>
</reference>
<dbReference type="EMBL" id="LWCA01000155">
    <property type="protein sequence ID" value="OAF70375.1"/>
    <property type="molecule type" value="Genomic_DNA"/>
</dbReference>
<evidence type="ECO:0000313" key="1">
    <source>
        <dbReference type="EMBL" id="OAF70375.1"/>
    </source>
</evidence>
<evidence type="ECO:0008006" key="3">
    <source>
        <dbReference type="Google" id="ProtNLM"/>
    </source>
</evidence>
<comment type="caution">
    <text evidence="1">The sequence shown here is derived from an EMBL/GenBank/DDBJ whole genome shotgun (WGS) entry which is preliminary data.</text>
</comment>
<dbReference type="Proteomes" id="UP000078046">
    <property type="component" value="Unassembled WGS sequence"/>
</dbReference>
<dbReference type="OrthoDB" id="10047254at2759"/>
<sequence length="59" mass="6819">MHGIPETIRTDRGTQFESTLIRALCQDCGISQKFDQLGRNHTIFLFKLSKQQKTKINPK</sequence>
<keyword evidence="2" id="KW-1185">Reference proteome</keyword>
<gene>
    <name evidence="1" type="ORF">A3Q56_01886</name>
</gene>
<dbReference type="Gene3D" id="3.30.420.10">
    <property type="entry name" value="Ribonuclease H-like superfamily/Ribonuclease H"/>
    <property type="match status" value="1"/>
</dbReference>
<protein>
    <recommendedName>
        <fullName evidence="3">Integrase catalytic domain-containing protein</fullName>
    </recommendedName>
</protein>
<dbReference type="InterPro" id="IPR036397">
    <property type="entry name" value="RNaseH_sf"/>
</dbReference>
<organism evidence="1 2">
    <name type="scientific">Intoshia linei</name>
    <dbReference type="NCBI Taxonomy" id="1819745"/>
    <lineage>
        <taxon>Eukaryota</taxon>
        <taxon>Metazoa</taxon>
        <taxon>Spiralia</taxon>
        <taxon>Lophotrochozoa</taxon>
        <taxon>Mesozoa</taxon>
        <taxon>Orthonectida</taxon>
        <taxon>Rhopaluridae</taxon>
        <taxon>Intoshia</taxon>
    </lineage>
</organism>
<proteinExistence type="predicted"/>